<name>A0AA91PE24_9MYCO</name>
<feature type="non-terminal residue" evidence="2">
    <location>
        <position position="147"/>
    </location>
</feature>
<evidence type="ECO:0000259" key="1">
    <source>
        <dbReference type="Pfam" id="PF12680"/>
    </source>
</evidence>
<protein>
    <recommendedName>
        <fullName evidence="1">SnoaL-like domain-containing protein</fullName>
    </recommendedName>
</protein>
<evidence type="ECO:0000313" key="2">
    <source>
        <dbReference type="EMBL" id="OSC33431.1"/>
    </source>
</evidence>
<reference evidence="2 3" key="1">
    <citation type="submission" date="2017-04" db="EMBL/GenBank/DDBJ databases">
        <title>The new phylogeny of genus Mycobacterium.</title>
        <authorList>
            <person name="Tortoli E."/>
            <person name="Trovato A."/>
            <person name="Cirillo D.M."/>
        </authorList>
    </citation>
    <scope>NUCLEOTIDE SEQUENCE [LARGE SCALE GENOMIC DNA]</scope>
    <source>
        <strain evidence="2 3">KCTC 19819</strain>
    </source>
</reference>
<comment type="caution">
    <text evidence="2">The sequence shown here is derived from an EMBL/GenBank/DDBJ whole genome shotgun (WGS) entry which is preliminary data.</text>
</comment>
<dbReference type="EMBL" id="NCXO01000022">
    <property type="protein sequence ID" value="OSC33431.1"/>
    <property type="molecule type" value="Genomic_DNA"/>
</dbReference>
<sequence>MTTPFDDPQAGLAWLFLQCTCRDGDLDEGFALLSEDFTYWSNVTGDTLDKAASRALLERRQQIVEIDLDLLGCINEGENVAVEAYGTGVVDGAEMTCAFAFFFETRDGLIVALREYGDSRLAAQIFPPDMVAPAGPAGATMCVSYKH</sequence>
<gene>
    <name evidence="2" type="ORF">B8W67_11215</name>
</gene>
<evidence type="ECO:0000313" key="3">
    <source>
        <dbReference type="Proteomes" id="UP000193577"/>
    </source>
</evidence>
<dbReference type="SUPFAM" id="SSF54427">
    <property type="entry name" value="NTF2-like"/>
    <property type="match status" value="1"/>
</dbReference>
<accession>A0AA91PE24</accession>
<organism evidence="2 3">
    <name type="scientific">Mycolicibacillus koreensis</name>
    <dbReference type="NCBI Taxonomy" id="1069220"/>
    <lineage>
        <taxon>Bacteria</taxon>
        <taxon>Bacillati</taxon>
        <taxon>Actinomycetota</taxon>
        <taxon>Actinomycetes</taxon>
        <taxon>Mycobacteriales</taxon>
        <taxon>Mycobacteriaceae</taxon>
        <taxon>Mycolicibacillus</taxon>
    </lineage>
</organism>
<feature type="domain" description="SnoaL-like" evidence="1">
    <location>
        <begin position="21"/>
        <end position="112"/>
    </location>
</feature>
<dbReference type="InterPro" id="IPR032710">
    <property type="entry name" value="NTF2-like_dom_sf"/>
</dbReference>
<dbReference type="Proteomes" id="UP000193577">
    <property type="component" value="Unassembled WGS sequence"/>
</dbReference>
<dbReference type="InterPro" id="IPR037401">
    <property type="entry name" value="SnoaL-like"/>
</dbReference>
<dbReference type="RefSeq" id="WP_085304035.1">
    <property type="nucleotide sequence ID" value="NZ_NCXO01000022.1"/>
</dbReference>
<dbReference type="Gene3D" id="3.10.450.50">
    <property type="match status" value="1"/>
</dbReference>
<dbReference type="Pfam" id="PF12680">
    <property type="entry name" value="SnoaL_2"/>
    <property type="match status" value="1"/>
</dbReference>
<proteinExistence type="predicted"/>
<keyword evidence="3" id="KW-1185">Reference proteome</keyword>
<dbReference type="AlphaFoldDB" id="A0AA91PE24"/>